<evidence type="ECO:0000313" key="2">
    <source>
        <dbReference type="Proteomes" id="UP001430953"/>
    </source>
</evidence>
<dbReference type="Proteomes" id="UP001430953">
    <property type="component" value="Unassembled WGS sequence"/>
</dbReference>
<accession>A0AAW2EM15</accession>
<dbReference type="EMBL" id="JADYXP020000019">
    <property type="protein sequence ID" value="KAL0104769.1"/>
    <property type="molecule type" value="Genomic_DNA"/>
</dbReference>
<sequence length="65" mass="7123">MHVIRTPTHASASPPPSSPRPIIPLTASLFSSLLLSGSNLRRFSYARATSTSRKSFRMTIQLEPV</sequence>
<dbReference type="AlphaFoldDB" id="A0AAW2EM15"/>
<organism evidence="1 2">
    <name type="scientific">Cardiocondyla obscurior</name>
    <dbReference type="NCBI Taxonomy" id="286306"/>
    <lineage>
        <taxon>Eukaryota</taxon>
        <taxon>Metazoa</taxon>
        <taxon>Ecdysozoa</taxon>
        <taxon>Arthropoda</taxon>
        <taxon>Hexapoda</taxon>
        <taxon>Insecta</taxon>
        <taxon>Pterygota</taxon>
        <taxon>Neoptera</taxon>
        <taxon>Endopterygota</taxon>
        <taxon>Hymenoptera</taxon>
        <taxon>Apocrita</taxon>
        <taxon>Aculeata</taxon>
        <taxon>Formicoidea</taxon>
        <taxon>Formicidae</taxon>
        <taxon>Myrmicinae</taxon>
        <taxon>Cardiocondyla</taxon>
    </lineage>
</organism>
<comment type="caution">
    <text evidence="1">The sequence shown here is derived from an EMBL/GenBank/DDBJ whole genome shotgun (WGS) entry which is preliminary data.</text>
</comment>
<name>A0AAW2EM15_9HYME</name>
<keyword evidence="2" id="KW-1185">Reference proteome</keyword>
<reference evidence="1 2" key="1">
    <citation type="submission" date="2023-03" db="EMBL/GenBank/DDBJ databases">
        <title>High recombination rates correlate with genetic variation in Cardiocondyla obscurior ants.</title>
        <authorList>
            <person name="Errbii M."/>
        </authorList>
    </citation>
    <scope>NUCLEOTIDE SEQUENCE [LARGE SCALE GENOMIC DNA]</scope>
    <source>
        <strain evidence="1">Alpha-2009</strain>
        <tissue evidence="1">Whole body</tissue>
    </source>
</reference>
<protein>
    <submittedName>
        <fullName evidence="1">Uncharacterized protein</fullName>
    </submittedName>
</protein>
<evidence type="ECO:0000313" key="1">
    <source>
        <dbReference type="EMBL" id="KAL0104769.1"/>
    </source>
</evidence>
<gene>
    <name evidence="1" type="ORF">PUN28_016420</name>
</gene>
<proteinExistence type="predicted"/>